<dbReference type="AlphaFoldDB" id="A0A1X7U6S6"/>
<proteinExistence type="predicted"/>
<evidence type="ECO:0000313" key="1">
    <source>
        <dbReference type="EnsemblMetazoa" id="Aqu2.1.23378_001"/>
    </source>
</evidence>
<dbReference type="InParanoid" id="A0A1X7U6S6"/>
<reference evidence="1" key="1">
    <citation type="submission" date="2017-05" db="UniProtKB">
        <authorList>
            <consortium name="EnsemblMetazoa"/>
        </authorList>
    </citation>
    <scope>IDENTIFICATION</scope>
</reference>
<dbReference type="EnsemblMetazoa" id="Aqu2.1.23378_001">
    <property type="protein sequence ID" value="Aqu2.1.23378_001"/>
    <property type="gene ID" value="Aqu2.1.23378"/>
</dbReference>
<organism evidence="1">
    <name type="scientific">Amphimedon queenslandica</name>
    <name type="common">Sponge</name>
    <dbReference type="NCBI Taxonomy" id="400682"/>
    <lineage>
        <taxon>Eukaryota</taxon>
        <taxon>Metazoa</taxon>
        <taxon>Porifera</taxon>
        <taxon>Demospongiae</taxon>
        <taxon>Heteroscleromorpha</taxon>
        <taxon>Haplosclerida</taxon>
        <taxon>Niphatidae</taxon>
        <taxon>Amphimedon</taxon>
    </lineage>
</organism>
<accession>A0A1X7U6S6</accession>
<name>A0A1X7U6S6_AMPQE</name>
<sequence>FTSSFLMYSMNDHNDTIISS</sequence>
<protein>
    <submittedName>
        <fullName evidence="1">Uncharacterized protein</fullName>
    </submittedName>
</protein>